<name>A0A0F9I7S0_9ZZZZ</name>
<dbReference type="EMBL" id="LAZR01020168">
    <property type="protein sequence ID" value="KKL89860.1"/>
    <property type="molecule type" value="Genomic_DNA"/>
</dbReference>
<gene>
    <name evidence="2" type="ORF">LCGC14_1910500</name>
</gene>
<sequence length="51" mass="5428">MTLTPAPLFTDVSPGPDTGQAHWGETSDGKRLRVIHWPLTGAKGTVLLFPG</sequence>
<organism evidence="2">
    <name type="scientific">marine sediment metagenome</name>
    <dbReference type="NCBI Taxonomy" id="412755"/>
    <lineage>
        <taxon>unclassified sequences</taxon>
        <taxon>metagenomes</taxon>
        <taxon>ecological metagenomes</taxon>
    </lineage>
</organism>
<comment type="caution">
    <text evidence="2">The sequence shown here is derived from an EMBL/GenBank/DDBJ whole genome shotgun (WGS) entry which is preliminary data.</text>
</comment>
<proteinExistence type="predicted"/>
<evidence type="ECO:0000313" key="2">
    <source>
        <dbReference type="EMBL" id="KKL89860.1"/>
    </source>
</evidence>
<protein>
    <recommendedName>
        <fullName evidence="3">Alpha/beta hydrolase</fullName>
    </recommendedName>
</protein>
<evidence type="ECO:0008006" key="3">
    <source>
        <dbReference type="Google" id="ProtNLM"/>
    </source>
</evidence>
<feature type="region of interest" description="Disordered" evidence="1">
    <location>
        <begin position="1"/>
        <end position="27"/>
    </location>
</feature>
<dbReference type="AlphaFoldDB" id="A0A0F9I7S0"/>
<feature type="non-terminal residue" evidence="2">
    <location>
        <position position="51"/>
    </location>
</feature>
<reference evidence="2" key="1">
    <citation type="journal article" date="2015" name="Nature">
        <title>Complex archaea that bridge the gap between prokaryotes and eukaryotes.</title>
        <authorList>
            <person name="Spang A."/>
            <person name="Saw J.H."/>
            <person name="Jorgensen S.L."/>
            <person name="Zaremba-Niedzwiedzka K."/>
            <person name="Martijn J."/>
            <person name="Lind A.E."/>
            <person name="van Eijk R."/>
            <person name="Schleper C."/>
            <person name="Guy L."/>
            <person name="Ettema T.J."/>
        </authorList>
    </citation>
    <scope>NUCLEOTIDE SEQUENCE</scope>
</reference>
<evidence type="ECO:0000256" key="1">
    <source>
        <dbReference type="SAM" id="MobiDB-lite"/>
    </source>
</evidence>
<accession>A0A0F9I7S0</accession>